<evidence type="ECO:0000256" key="1">
    <source>
        <dbReference type="SAM" id="MobiDB-lite"/>
    </source>
</evidence>
<protein>
    <submittedName>
        <fullName evidence="3">Unnamed protein product</fullName>
    </submittedName>
</protein>
<evidence type="ECO:0000313" key="3">
    <source>
        <dbReference type="EMBL" id="GMF22929.1"/>
    </source>
</evidence>
<dbReference type="Pfam" id="PF24626">
    <property type="entry name" value="SH3_Tf2-1"/>
    <property type="match status" value="1"/>
</dbReference>
<feature type="domain" description="Tf2-1-like SH3-like" evidence="2">
    <location>
        <begin position="26"/>
        <end position="89"/>
    </location>
</feature>
<feature type="compositionally biased region" description="Basic and acidic residues" evidence="1">
    <location>
        <begin position="7"/>
        <end position="16"/>
    </location>
</feature>
<accession>A0A9W6TZC2</accession>
<evidence type="ECO:0000259" key="2">
    <source>
        <dbReference type="Pfam" id="PF24626"/>
    </source>
</evidence>
<name>A0A9W6TZC2_9STRA</name>
<evidence type="ECO:0000313" key="4">
    <source>
        <dbReference type="Proteomes" id="UP001165121"/>
    </source>
</evidence>
<comment type="caution">
    <text evidence="3">The sequence shown here is derived from an EMBL/GenBank/DDBJ whole genome shotgun (WGS) entry which is preliminary data.</text>
</comment>
<gene>
    <name evidence="3" type="ORF">Pfra01_000349500</name>
</gene>
<feature type="compositionally biased region" description="Basic and acidic residues" evidence="1">
    <location>
        <begin position="106"/>
        <end position="132"/>
    </location>
</feature>
<dbReference type="AlphaFoldDB" id="A0A9W6TZC2"/>
<dbReference type="Proteomes" id="UP001165121">
    <property type="component" value="Unassembled WGS sequence"/>
</dbReference>
<feature type="compositionally biased region" description="Basic residues" evidence="1">
    <location>
        <begin position="176"/>
        <end position="189"/>
    </location>
</feature>
<dbReference type="OrthoDB" id="2630497at2759"/>
<feature type="region of interest" description="Disordered" evidence="1">
    <location>
        <begin position="95"/>
        <end position="205"/>
    </location>
</feature>
<reference evidence="3" key="1">
    <citation type="submission" date="2023-04" db="EMBL/GenBank/DDBJ databases">
        <title>Phytophthora fragariaefolia NBRC 109709.</title>
        <authorList>
            <person name="Ichikawa N."/>
            <person name="Sato H."/>
            <person name="Tonouchi N."/>
        </authorList>
    </citation>
    <scope>NUCLEOTIDE SEQUENCE</scope>
    <source>
        <strain evidence="3">NBRC 109709</strain>
    </source>
</reference>
<feature type="region of interest" description="Disordered" evidence="1">
    <location>
        <begin position="1"/>
        <end position="22"/>
    </location>
</feature>
<proteinExistence type="predicted"/>
<keyword evidence="4" id="KW-1185">Reference proteome</keyword>
<sequence>MAAAQDTQKEQSDHQGRKNTQVFQLGDQVLLSAKNRPTQAVSAVGSTKLRPRVVGPFTAIGVHGHAYTLDLPPSMATHPTVDVGLLKPYLQAGAVEPAGSTASPSTDERRPLSPERTVPREPGQERKSERQPEPLCGVRLASTSGPPGHTDSGSRRGAPPKSWRTDPSFSSPCERRSRRRSTSSPRRHIYPGNPHTWSRRRSESRRTFWSLSRWVSTSWTRARIATTSVHWSSSSRWQDS</sequence>
<organism evidence="3 4">
    <name type="scientific">Phytophthora fragariaefolia</name>
    <dbReference type="NCBI Taxonomy" id="1490495"/>
    <lineage>
        <taxon>Eukaryota</taxon>
        <taxon>Sar</taxon>
        <taxon>Stramenopiles</taxon>
        <taxon>Oomycota</taxon>
        <taxon>Peronosporomycetes</taxon>
        <taxon>Peronosporales</taxon>
        <taxon>Peronosporaceae</taxon>
        <taxon>Phytophthora</taxon>
    </lineage>
</organism>
<dbReference type="EMBL" id="BSXT01000267">
    <property type="protein sequence ID" value="GMF22929.1"/>
    <property type="molecule type" value="Genomic_DNA"/>
</dbReference>
<dbReference type="InterPro" id="IPR056924">
    <property type="entry name" value="SH3_Tf2-1"/>
</dbReference>